<dbReference type="OMA" id="GDTRDME"/>
<keyword evidence="1" id="KW-0862">Zinc</keyword>
<evidence type="ECO:0000313" key="5">
    <source>
        <dbReference type="Proteomes" id="UP000266841"/>
    </source>
</evidence>
<comment type="caution">
    <text evidence="4">The sequence shown here is derived from an EMBL/GenBank/DDBJ whole genome shotgun (WGS) entry which is preliminary data.</text>
</comment>
<dbReference type="AlphaFoldDB" id="K0RAG8"/>
<comment type="catalytic activity">
    <reaction evidence="1">
        <text>adenosine(4) in tRNA(His) + S-adenosyl-L-methionine = 2'-O-methyladenosine(4) in tRNA(His) + S-adenosyl-L-homocysteine + H(+)</text>
        <dbReference type="Rhea" id="RHEA:43196"/>
        <dbReference type="Rhea" id="RHEA-COMP:10401"/>
        <dbReference type="Rhea" id="RHEA-COMP:10402"/>
        <dbReference type="ChEBI" id="CHEBI:15378"/>
        <dbReference type="ChEBI" id="CHEBI:57856"/>
        <dbReference type="ChEBI" id="CHEBI:59789"/>
        <dbReference type="ChEBI" id="CHEBI:74411"/>
        <dbReference type="ChEBI" id="CHEBI:74477"/>
        <dbReference type="EC" id="2.1.1.225"/>
    </reaction>
</comment>
<feature type="compositionally biased region" description="Basic and acidic residues" evidence="2">
    <location>
        <begin position="1"/>
        <end position="49"/>
    </location>
</feature>
<dbReference type="EMBL" id="AGNL01044975">
    <property type="protein sequence ID" value="EJK49264.1"/>
    <property type="molecule type" value="Genomic_DNA"/>
</dbReference>
<dbReference type="InterPro" id="IPR039044">
    <property type="entry name" value="Trm13"/>
</dbReference>
<dbReference type="EC" id="2.1.1.225" evidence="1"/>
<dbReference type="Pfam" id="PF05206">
    <property type="entry name" value="TRM13"/>
    <property type="match status" value="1"/>
</dbReference>
<dbReference type="InterPro" id="IPR007871">
    <property type="entry name" value="Methyltransferase_TRM13"/>
</dbReference>
<evidence type="ECO:0000259" key="3">
    <source>
        <dbReference type="Pfam" id="PF05206"/>
    </source>
</evidence>
<name>K0RAG8_THAOC</name>
<protein>
    <recommendedName>
        <fullName evidence="1">tRNA:m(4)X modification enzyme TRM13</fullName>
        <ecNumber evidence="1">2.1.1.225</ecNumber>
    </recommendedName>
</protein>
<evidence type="ECO:0000313" key="4">
    <source>
        <dbReference type="EMBL" id="EJK49264.1"/>
    </source>
</evidence>
<keyword evidence="5" id="KW-1185">Reference proteome</keyword>
<keyword evidence="1" id="KW-0819">tRNA processing</keyword>
<reference evidence="4 5" key="1">
    <citation type="journal article" date="2012" name="Genome Biol.">
        <title>Genome and low-iron response of an oceanic diatom adapted to chronic iron limitation.</title>
        <authorList>
            <person name="Lommer M."/>
            <person name="Specht M."/>
            <person name="Roy A.S."/>
            <person name="Kraemer L."/>
            <person name="Andreson R."/>
            <person name="Gutowska M.A."/>
            <person name="Wolf J."/>
            <person name="Bergner S.V."/>
            <person name="Schilhabel M.B."/>
            <person name="Klostermeier U.C."/>
            <person name="Beiko R.G."/>
            <person name="Rosenstiel P."/>
            <person name="Hippler M."/>
            <person name="Laroche J."/>
        </authorList>
    </citation>
    <scope>NUCLEOTIDE SEQUENCE [LARGE SCALE GENOMIC DNA]</scope>
    <source>
        <strain evidence="4 5">CCMP1005</strain>
    </source>
</reference>
<organism evidence="4 5">
    <name type="scientific">Thalassiosira oceanica</name>
    <name type="common">Marine diatom</name>
    <dbReference type="NCBI Taxonomy" id="159749"/>
    <lineage>
        <taxon>Eukaryota</taxon>
        <taxon>Sar</taxon>
        <taxon>Stramenopiles</taxon>
        <taxon>Ochrophyta</taxon>
        <taxon>Bacillariophyta</taxon>
        <taxon>Coscinodiscophyceae</taxon>
        <taxon>Thalassiosirophycidae</taxon>
        <taxon>Thalassiosirales</taxon>
        <taxon>Thalassiosiraceae</taxon>
        <taxon>Thalassiosira</taxon>
    </lineage>
</organism>
<sequence length="560" mass="61417">MERGATGDTRDMERGATGDTRDMERGATGDTRDMERGATDETRDMERGATGEAPAVVPAVPIGWDRCHAWNVKKRRFCRQTPLPVDVTGDGRPRYCGNHRHLIEEGNVRKKARKNGAVSSRIPCPADPTHLIWEHKVSSHLLVCHAVKKNEERCKQVYYSENRNLGGFGGSGGKAEMDLGRAKELALATLRVFRALFLRPANTEEGGGSLANISEMELYDAIPLADLSSAEEELAKAVSKHRIKVVEMGSGRGMTGLVVSGKISALQSERENSTKLFLIERSGSRAKADTRIRNRADGEYTKGDTLRLDRVDVKRITCDLAHVDITKAVPAVPEVERRNASTLAIAKHLCGAGTDLALKSLSHRHEGLNFTSCVFATCCHGLCNWSDYVGRDCLLELFASHLPFFGERDFAQLARWTAAAVLDDVVVENPNKGRELPTGKGQDGENEHSSGVFSSANANEDSFISIHKVVKELGLACGHRGLGRAVQRVIDHGRCEYIRSVFTAELPHRSHDTGLNVECSVCITRLDFAASRLATSASAGMAYLYKRINAHYMNDPNDPK</sequence>
<comment type="function">
    <text evidence="1">tRNA methylase which 2'-O-methylates cytidine(4) in tRNA(Pro) and tRNA(Gly)(GCC), and adenosine(4) in tRNA(His).</text>
</comment>
<keyword evidence="1" id="KW-0479">Metal-binding</keyword>
<gene>
    <name evidence="4" type="ORF">THAOC_31878</name>
</gene>
<keyword evidence="1" id="KW-0863">Zinc-finger</keyword>
<feature type="domain" description="Methyltransferase TRM13" evidence="3">
    <location>
        <begin position="240"/>
        <end position="500"/>
    </location>
</feature>
<accession>K0RAG8</accession>
<dbReference type="PANTHER" id="PTHR12998:SF0">
    <property type="entry name" value="TRNA:M(4)X MODIFICATION ENZYME TRM13 HOMOLOG"/>
    <property type="match status" value="1"/>
</dbReference>
<dbReference type="OrthoDB" id="258806at2759"/>
<comment type="catalytic activity">
    <reaction evidence="1">
        <text>cytidine(4) in tRNA(Pro) + S-adenosyl-L-methionine = 2'-O-methylcytidine(4) in tRNA(Pro) + S-adenosyl-L-homocysteine + H(+)</text>
        <dbReference type="Rhea" id="RHEA:32767"/>
        <dbReference type="Rhea" id="RHEA-COMP:10397"/>
        <dbReference type="Rhea" id="RHEA-COMP:10398"/>
        <dbReference type="ChEBI" id="CHEBI:15378"/>
        <dbReference type="ChEBI" id="CHEBI:57856"/>
        <dbReference type="ChEBI" id="CHEBI:59789"/>
        <dbReference type="ChEBI" id="CHEBI:74495"/>
        <dbReference type="ChEBI" id="CHEBI:82748"/>
        <dbReference type="EC" id="2.1.1.225"/>
    </reaction>
</comment>
<dbReference type="GO" id="GO:0030488">
    <property type="term" value="P:tRNA methylation"/>
    <property type="evidence" value="ECO:0007669"/>
    <property type="project" value="InterPro"/>
</dbReference>
<comment type="similarity">
    <text evidence="1">Belongs to the methyltransferase TRM13 family.</text>
</comment>
<evidence type="ECO:0000256" key="2">
    <source>
        <dbReference type="SAM" id="MobiDB-lite"/>
    </source>
</evidence>
<feature type="region of interest" description="Disordered" evidence="2">
    <location>
        <begin position="1"/>
        <end position="53"/>
    </location>
</feature>
<dbReference type="eggNOG" id="KOG2811">
    <property type="taxonomic scope" value="Eukaryota"/>
</dbReference>
<keyword evidence="1" id="KW-0808">Transferase</keyword>
<dbReference type="Proteomes" id="UP000266841">
    <property type="component" value="Unassembled WGS sequence"/>
</dbReference>
<keyword evidence="1" id="KW-0489">Methyltransferase</keyword>
<dbReference type="GO" id="GO:0106050">
    <property type="term" value="F:tRNA 2'-O-methyltransferase activity"/>
    <property type="evidence" value="ECO:0007669"/>
    <property type="project" value="UniProtKB-UniRule"/>
</dbReference>
<keyword evidence="1" id="KW-0949">S-adenosyl-L-methionine</keyword>
<proteinExistence type="inferred from homology"/>
<comment type="catalytic activity">
    <reaction evidence="1">
        <text>cytidine(4) in tRNA(Gly)(GCC) + S-adenosyl-L-methionine = 2'-O-methylcytidine(4) in tRNA(Gly)(GCC) + S-adenosyl-L-homocysteine + H(+)</text>
        <dbReference type="Rhea" id="RHEA:43192"/>
        <dbReference type="Rhea" id="RHEA-COMP:10399"/>
        <dbReference type="Rhea" id="RHEA-COMP:10400"/>
        <dbReference type="ChEBI" id="CHEBI:15378"/>
        <dbReference type="ChEBI" id="CHEBI:57856"/>
        <dbReference type="ChEBI" id="CHEBI:59789"/>
        <dbReference type="ChEBI" id="CHEBI:74495"/>
        <dbReference type="ChEBI" id="CHEBI:82748"/>
        <dbReference type="EC" id="2.1.1.225"/>
    </reaction>
</comment>
<evidence type="ECO:0000256" key="1">
    <source>
        <dbReference type="RuleBase" id="RU367103"/>
    </source>
</evidence>
<dbReference type="PANTHER" id="PTHR12998">
    <property type="entry name" value="TRNA:M(4)X MODIFICATION ENZYME TRM13 HOMOLOG"/>
    <property type="match status" value="1"/>
</dbReference>
<feature type="region of interest" description="Disordered" evidence="2">
    <location>
        <begin position="432"/>
        <end position="451"/>
    </location>
</feature>
<dbReference type="GO" id="GO:0008270">
    <property type="term" value="F:zinc ion binding"/>
    <property type="evidence" value="ECO:0007669"/>
    <property type="project" value="UniProtKB-KW"/>
</dbReference>
<feature type="compositionally biased region" description="Basic and acidic residues" evidence="2">
    <location>
        <begin position="432"/>
        <end position="448"/>
    </location>
</feature>